<dbReference type="EMBL" id="JAUSYP010000001">
    <property type="protein sequence ID" value="MDQ0748006.1"/>
    <property type="molecule type" value="Genomic_DNA"/>
</dbReference>
<evidence type="ECO:0000256" key="1">
    <source>
        <dbReference type="SAM" id="Phobius"/>
    </source>
</evidence>
<feature type="transmembrane region" description="Helical" evidence="1">
    <location>
        <begin position="59"/>
        <end position="82"/>
    </location>
</feature>
<protein>
    <recommendedName>
        <fullName evidence="4">Holin-X, holin superfamily III</fullName>
    </recommendedName>
</protein>
<proteinExistence type="predicted"/>
<gene>
    <name evidence="2" type="ORF">QF034_002237</name>
</gene>
<comment type="caution">
    <text evidence="2">The sequence shown here is derived from an EMBL/GenBank/DDBJ whole genome shotgun (WGS) entry which is preliminary data.</text>
</comment>
<accession>A0ABU0QKV5</accession>
<sequence length="149" mass="14861">MPSVDEAPAPADRYPPQGHVRRTEGVLMASGRIIAAGGAAATVVLGVVTSVVLEEVGAGWGWWVALAAVVALSAGLAAFLTLRQQPSRPGPGGVHAGRDITAAVSARVSGLPDSPEAAEGAGAVQAGRDIAGEVSTHVDFASPPADPER</sequence>
<keyword evidence="1" id="KW-1133">Transmembrane helix</keyword>
<feature type="transmembrane region" description="Helical" evidence="1">
    <location>
        <begin position="31"/>
        <end position="53"/>
    </location>
</feature>
<keyword evidence="3" id="KW-1185">Reference proteome</keyword>
<keyword evidence="1" id="KW-0812">Transmembrane</keyword>
<evidence type="ECO:0008006" key="4">
    <source>
        <dbReference type="Google" id="ProtNLM"/>
    </source>
</evidence>
<dbReference type="Proteomes" id="UP001232755">
    <property type="component" value="Unassembled WGS sequence"/>
</dbReference>
<evidence type="ECO:0000313" key="2">
    <source>
        <dbReference type="EMBL" id="MDQ0748006.1"/>
    </source>
</evidence>
<organism evidence="2 3">
    <name type="scientific">Streptomyces africanus</name>
    <dbReference type="NCBI Taxonomy" id="231024"/>
    <lineage>
        <taxon>Bacteria</taxon>
        <taxon>Bacillati</taxon>
        <taxon>Actinomycetota</taxon>
        <taxon>Actinomycetes</taxon>
        <taxon>Kitasatosporales</taxon>
        <taxon>Streptomycetaceae</taxon>
        <taxon>Streptomyces</taxon>
    </lineage>
</organism>
<evidence type="ECO:0000313" key="3">
    <source>
        <dbReference type="Proteomes" id="UP001232755"/>
    </source>
</evidence>
<name>A0ABU0QKV5_9ACTN</name>
<reference evidence="2 3" key="1">
    <citation type="submission" date="2023-07" db="EMBL/GenBank/DDBJ databases">
        <title>Comparative genomics of wheat-associated soil bacteria to identify genetic determinants of phenazine resistance.</title>
        <authorList>
            <person name="Mouncey N."/>
        </authorList>
    </citation>
    <scope>NUCLEOTIDE SEQUENCE [LARGE SCALE GENOMIC DNA]</scope>
    <source>
        <strain evidence="2 3">B3I12</strain>
    </source>
</reference>
<keyword evidence="1" id="KW-0472">Membrane</keyword>